<reference evidence="2 3" key="1">
    <citation type="journal article" date="2021" name="Environ. Microbiol.">
        <title>Gene family expansions and transcriptome signatures uncover fungal adaptations to wood decay.</title>
        <authorList>
            <person name="Hage H."/>
            <person name="Miyauchi S."/>
            <person name="Viragh M."/>
            <person name="Drula E."/>
            <person name="Min B."/>
            <person name="Chaduli D."/>
            <person name="Navarro D."/>
            <person name="Favel A."/>
            <person name="Norest M."/>
            <person name="Lesage-Meessen L."/>
            <person name="Balint B."/>
            <person name="Merenyi Z."/>
            <person name="de Eugenio L."/>
            <person name="Morin E."/>
            <person name="Martinez A.T."/>
            <person name="Baldrian P."/>
            <person name="Stursova M."/>
            <person name="Martinez M.J."/>
            <person name="Novotny C."/>
            <person name="Magnuson J.K."/>
            <person name="Spatafora J.W."/>
            <person name="Maurice S."/>
            <person name="Pangilinan J."/>
            <person name="Andreopoulos W."/>
            <person name="LaButti K."/>
            <person name="Hundley H."/>
            <person name="Na H."/>
            <person name="Kuo A."/>
            <person name="Barry K."/>
            <person name="Lipzen A."/>
            <person name="Henrissat B."/>
            <person name="Riley R."/>
            <person name="Ahrendt S."/>
            <person name="Nagy L.G."/>
            <person name="Grigoriev I.V."/>
            <person name="Martin F."/>
            <person name="Rosso M.N."/>
        </authorList>
    </citation>
    <scope>NUCLEOTIDE SEQUENCE [LARGE SCALE GENOMIC DNA]</scope>
    <source>
        <strain evidence="2 3">CIRM-BRFM 1785</strain>
    </source>
</reference>
<accession>A0ABQ8K2B4</accession>
<evidence type="ECO:0000259" key="1">
    <source>
        <dbReference type="Pfam" id="PF20153"/>
    </source>
</evidence>
<gene>
    <name evidence="2" type="ORF">C8Q71DRAFT_862644</name>
</gene>
<feature type="domain" description="DUF6535" evidence="1">
    <location>
        <begin position="53"/>
        <end position="81"/>
    </location>
</feature>
<comment type="caution">
    <text evidence="2">The sequence shown here is derived from an EMBL/GenBank/DDBJ whole genome shotgun (WGS) entry which is preliminary data.</text>
</comment>
<organism evidence="2 3">
    <name type="scientific">Rhodofomes roseus</name>
    <dbReference type="NCBI Taxonomy" id="34475"/>
    <lineage>
        <taxon>Eukaryota</taxon>
        <taxon>Fungi</taxon>
        <taxon>Dikarya</taxon>
        <taxon>Basidiomycota</taxon>
        <taxon>Agaricomycotina</taxon>
        <taxon>Agaricomycetes</taxon>
        <taxon>Polyporales</taxon>
        <taxon>Rhodofomes</taxon>
    </lineage>
</organism>
<dbReference type="InterPro" id="IPR045338">
    <property type="entry name" value="DUF6535"/>
</dbReference>
<proteinExistence type="predicted"/>
<protein>
    <recommendedName>
        <fullName evidence="1">DUF6535 domain-containing protein</fullName>
    </recommendedName>
</protein>
<dbReference type="GeneID" id="72008785"/>
<evidence type="ECO:0000313" key="2">
    <source>
        <dbReference type="EMBL" id="KAH9830355.1"/>
    </source>
</evidence>
<sequence length="82" mass="9267">MLARYPTDFAEIPEAQNRSLFSERGSIGVAHDYEKKYEPDPPFQGAGPQARIWQVYGKEADELDSDMIGGWKATIDVFLVFV</sequence>
<dbReference type="RefSeq" id="XP_047773677.1">
    <property type="nucleotide sequence ID" value="XM_047928053.1"/>
</dbReference>
<name>A0ABQ8K2B4_9APHY</name>
<dbReference type="EMBL" id="JADCUA010000032">
    <property type="protein sequence ID" value="KAH9830355.1"/>
    <property type="molecule type" value="Genomic_DNA"/>
</dbReference>
<dbReference type="Proteomes" id="UP000814176">
    <property type="component" value="Unassembled WGS sequence"/>
</dbReference>
<keyword evidence="3" id="KW-1185">Reference proteome</keyword>
<dbReference type="Pfam" id="PF20153">
    <property type="entry name" value="DUF6535"/>
    <property type="match status" value="1"/>
</dbReference>
<evidence type="ECO:0000313" key="3">
    <source>
        <dbReference type="Proteomes" id="UP000814176"/>
    </source>
</evidence>